<comment type="caution">
    <text evidence="12">Lacks conserved residue(s) required for the propagation of feature annotation.</text>
</comment>
<keyword evidence="11" id="KW-0804">Transcription</keyword>
<evidence type="ECO:0000256" key="2">
    <source>
        <dbReference type="ARBA" id="ARBA00022722"/>
    </source>
</evidence>
<dbReference type="GO" id="GO:0003723">
    <property type="term" value="F:RNA binding"/>
    <property type="evidence" value="ECO:0007669"/>
    <property type="project" value="UniProtKB-UniRule"/>
</dbReference>
<keyword evidence="1 12" id="KW-0806">Transcription termination</keyword>
<dbReference type="CDD" id="cd22532">
    <property type="entry name" value="KH-II_CPSF_arch_rpt1"/>
    <property type="match status" value="1"/>
</dbReference>
<proteinExistence type="inferred from homology"/>
<keyword evidence="7 12" id="KW-0269">Exonuclease</keyword>
<feature type="binding site" evidence="12">
    <location>
        <position position="244"/>
    </location>
    <ligand>
        <name>Zn(2+)</name>
        <dbReference type="ChEBI" id="CHEBI:29105"/>
        <label>2</label>
    </ligand>
</feature>
<dbReference type="NCBIfam" id="TIGR03675">
    <property type="entry name" value="arCOG00543"/>
    <property type="match status" value="1"/>
</dbReference>
<dbReference type="InterPro" id="IPR015946">
    <property type="entry name" value="KH_dom-like_a/b"/>
</dbReference>
<comment type="cofactor">
    <cofactor evidence="12">
        <name>Zn(2+)</name>
        <dbReference type="ChEBI" id="CHEBI:29105"/>
    </cofactor>
    <text evidence="12">Binds 2 Zn(2+) ions, which are required for nuclease activity.</text>
</comment>
<evidence type="ECO:0000259" key="13">
    <source>
        <dbReference type="SMART" id="SM00849"/>
    </source>
</evidence>
<dbReference type="InterPro" id="IPR011108">
    <property type="entry name" value="RMMBL"/>
</dbReference>
<protein>
    <recommendedName>
        <fullName evidence="12">Transcription termination factor FttA</fullName>
        <ecNumber evidence="12">3.1.-.-</ecNumber>
    </recommendedName>
</protein>
<evidence type="ECO:0000256" key="5">
    <source>
        <dbReference type="ARBA" id="ARBA00022801"/>
    </source>
</evidence>
<evidence type="ECO:0000256" key="10">
    <source>
        <dbReference type="ARBA" id="ARBA00023125"/>
    </source>
</evidence>
<dbReference type="EMBL" id="DUFJ01000052">
    <property type="protein sequence ID" value="HIH33021.1"/>
    <property type="molecule type" value="Genomic_DNA"/>
</dbReference>
<comment type="similarity">
    <text evidence="12">Belongs to the metallo-beta-lactamase superfamily. RNA-metabolizing metallo-beta-lactamase-like family. FttA subfamily.</text>
</comment>
<dbReference type="SMART" id="SM01027">
    <property type="entry name" value="Beta-Casp"/>
    <property type="match status" value="1"/>
</dbReference>
<evidence type="ECO:0000313" key="16">
    <source>
        <dbReference type="EMBL" id="MBS3058357.1"/>
    </source>
</evidence>
<evidence type="ECO:0000259" key="14">
    <source>
        <dbReference type="SMART" id="SM01027"/>
    </source>
</evidence>
<dbReference type="GO" id="GO:0004532">
    <property type="term" value="F:RNA exonuclease activity"/>
    <property type="evidence" value="ECO:0007669"/>
    <property type="project" value="UniProtKB-UniRule"/>
</dbReference>
<dbReference type="Pfam" id="PF00753">
    <property type="entry name" value="Lactamase_B"/>
    <property type="match status" value="1"/>
</dbReference>
<dbReference type="PANTHER" id="PTHR11203:SF51">
    <property type="entry name" value="CLEAVAGE AND POLYADENYLATION SPECIFICITY FACTOR"/>
    <property type="match status" value="1"/>
</dbReference>
<dbReference type="Pfam" id="PF17214">
    <property type="entry name" value="KH_TffA"/>
    <property type="match status" value="1"/>
</dbReference>
<comment type="function">
    <text evidence="12">Terminates transcription on the whole genome. Termination is linked to FttA-mediated RNA cleavage and does not require NTP hydrolysis. Cleaves endonucleolytically at the RNA exit channel of RNA polymerase (RNAP); the 5'-3' exonuclease activity of this protein degrades the nascent RNA released from RNAP.</text>
</comment>
<dbReference type="Proteomes" id="UP000680185">
    <property type="component" value="Unassembled WGS sequence"/>
</dbReference>
<dbReference type="CDD" id="cd16295">
    <property type="entry name" value="TTHA0252-CPSF-like_MBL-fold"/>
    <property type="match status" value="1"/>
</dbReference>
<keyword evidence="5 12" id="KW-0378">Hydrolase</keyword>
<evidence type="ECO:0000256" key="1">
    <source>
        <dbReference type="ARBA" id="ARBA00022472"/>
    </source>
</evidence>
<dbReference type="Gene3D" id="3.30.300.230">
    <property type="match status" value="1"/>
</dbReference>
<dbReference type="InterPro" id="IPR022712">
    <property type="entry name" value="Beta_Casp"/>
</dbReference>
<keyword evidence="6 12" id="KW-0862">Zinc</keyword>
<dbReference type="Gene3D" id="3.60.15.10">
    <property type="entry name" value="Ribonuclease Z/Hydroxyacylglutathione hydrolase-like"/>
    <property type="match status" value="1"/>
</dbReference>
<evidence type="ECO:0000256" key="6">
    <source>
        <dbReference type="ARBA" id="ARBA00022833"/>
    </source>
</evidence>
<accession>A0A7J4KSL3</accession>
<dbReference type="PANTHER" id="PTHR11203">
    <property type="entry name" value="CLEAVAGE AND POLYADENYLATION SPECIFICITY FACTOR FAMILY MEMBER"/>
    <property type="match status" value="1"/>
</dbReference>
<dbReference type="AlphaFoldDB" id="A0A7J4KSL3"/>
<reference evidence="16" key="3">
    <citation type="submission" date="2021-05" db="EMBL/GenBank/DDBJ databases">
        <title>Protein family content uncovers lineage relationships and bacterial pathway maintenance mechanisms in DPANN archaea.</title>
        <authorList>
            <person name="Castelle C.J."/>
            <person name="Meheust R."/>
            <person name="Jaffe A.L."/>
            <person name="Seitz K."/>
            <person name="Gong X."/>
            <person name="Baker B.J."/>
            <person name="Banfield J.F."/>
        </authorList>
    </citation>
    <scope>NUCLEOTIDE SEQUENCE</scope>
    <source>
        <strain evidence="16">RIFCSPLOWO2_01_FULL_43_13</strain>
    </source>
</reference>
<keyword evidence="4 12" id="KW-0255">Endonuclease</keyword>
<feature type="binding site" evidence="12">
    <location>
        <position position="240"/>
    </location>
    <ligand>
        <name>Zn(2+)</name>
        <dbReference type="ChEBI" id="CHEBI:29105"/>
        <label>1</label>
    </ligand>
</feature>
<dbReference type="Gene3D" id="3.40.50.10890">
    <property type="match status" value="1"/>
</dbReference>
<comment type="subunit">
    <text evidence="12">Homodimer. Interacts with RNA polymerase (RNAP), interacts with the Spt4-Spt5 complex.</text>
</comment>
<name>A0A7J4KSL3_9ARCH</name>
<evidence type="ECO:0000313" key="15">
    <source>
        <dbReference type="EMBL" id="HIH33021.1"/>
    </source>
</evidence>
<evidence type="ECO:0000256" key="11">
    <source>
        <dbReference type="ARBA" id="ARBA00023163"/>
    </source>
</evidence>
<dbReference type="Proteomes" id="UP000527315">
    <property type="component" value="Unassembled WGS sequence"/>
</dbReference>
<evidence type="ECO:0000313" key="17">
    <source>
        <dbReference type="Proteomes" id="UP000527315"/>
    </source>
</evidence>
<dbReference type="SUPFAM" id="SSF56281">
    <property type="entry name" value="Metallo-hydrolase/oxidoreductase"/>
    <property type="match status" value="1"/>
</dbReference>
<gene>
    <name evidence="12" type="primary">fttA</name>
    <name evidence="15" type="ORF">HA227_02085</name>
    <name evidence="16" type="ORF">J4478_03060</name>
</gene>
<feature type="region of interest" description="KHa" evidence="12">
    <location>
        <begin position="3"/>
        <end position="70"/>
    </location>
</feature>
<evidence type="ECO:0000256" key="7">
    <source>
        <dbReference type="ARBA" id="ARBA00022839"/>
    </source>
</evidence>
<evidence type="ECO:0000256" key="3">
    <source>
        <dbReference type="ARBA" id="ARBA00022723"/>
    </source>
</evidence>
<comment type="caution">
    <text evidence="15">The sequence shown here is derived from an EMBL/GenBank/DDBJ whole genome shotgun (WGS) entry which is preliminary data.</text>
</comment>
<feature type="region of interest" description="KHb" evidence="12">
    <location>
        <begin position="71"/>
        <end position="138"/>
    </location>
</feature>
<reference evidence="16" key="2">
    <citation type="submission" date="2021-03" db="EMBL/GenBank/DDBJ databases">
        <authorList>
            <person name="Jaffe A."/>
        </authorList>
    </citation>
    <scope>NUCLEOTIDE SEQUENCE</scope>
    <source>
        <strain evidence="16">RIFCSPLOWO2_01_FULL_43_13</strain>
    </source>
</reference>
<dbReference type="InterPro" id="IPR019975">
    <property type="entry name" value="aCPSF1"/>
</dbReference>
<feature type="binding site" evidence="12">
    <location>
        <position position="242"/>
    </location>
    <ligand>
        <name>Zn(2+)</name>
        <dbReference type="ChEBI" id="CHEBI:29105"/>
        <label>1</label>
    </ligand>
</feature>
<dbReference type="GO" id="GO:0004521">
    <property type="term" value="F:RNA endonuclease activity"/>
    <property type="evidence" value="ECO:0007669"/>
    <property type="project" value="UniProtKB-UniRule"/>
</dbReference>
<dbReference type="GO" id="GO:0006353">
    <property type="term" value="P:DNA-templated transcription termination"/>
    <property type="evidence" value="ECO:0007669"/>
    <property type="project" value="UniProtKB-UniRule"/>
</dbReference>
<evidence type="ECO:0000256" key="12">
    <source>
        <dbReference type="HAMAP-Rule" id="MF_00870"/>
    </source>
</evidence>
<dbReference type="InterPro" id="IPR001279">
    <property type="entry name" value="Metallo-B-lactamas"/>
</dbReference>
<dbReference type="InterPro" id="IPR036866">
    <property type="entry name" value="RibonucZ/Hydroxyglut_hydro"/>
</dbReference>
<keyword evidence="10 12" id="KW-0238">DNA-binding</keyword>
<feature type="domain" description="Metallo-beta-lactamase" evidence="13">
    <location>
        <begin position="192"/>
        <end position="406"/>
    </location>
</feature>
<feature type="domain" description="Beta-Casp" evidence="14">
    <location>
        <begin position="418"/>
        <end position="539"/>
    </location>
</feature>
<keyword evidence="8 12" id="KW-0694">RNA-binding</keyword>
<keyword evidence="3 12" id="KW-0479">Metal-binding</keyword>
<dbReference type="GO" id="GO:0008270">
    <property type="term" value="F:zinc ion binding"/>
    <property type="evidence" value="ECO:0007669"/>
    <property type="project" value="UniProtKB-UniRule"/>
</dbReference>
<keyword evidence="2 12" id="KW-0540">Nuclease</keyword>
<dbReference type="InterPro" id="IPR033769">
    <property type="entry name" value="TffA_KH"/>
</dbReference>
<reference evidence="15" key="1">
    <citation type="journal article" date="2020" name="bioRxiv">
        <title>A rank-normalized archaeal taxonomy based on genome phylogeny resolves widespread incomplete and uneven classifications.</title>
        <authorList>
            <person name="Rinke C."/>
            <person name="Chuvochina M."/>
            <person name="Mussig A.J."/>
            <person name="Chaumeil P.-A."/>
            <person name="Waite D.W."/>
            <person name="Whitman W.B."/>
            <person name="Parks D.H."/>
            <person name="Hugenholtz P."/>
        </authorList>
    </citation>
    <scope>NUCLEOTIDE SEQUENCE</scope>
    <source>
        <strain evidence="15">UBA10036</strain>
    </source>
</reference>
<dbReference type="Pfam" id="PF07521">
    <property type="entry name" value="RMMBL"/>
    <property type="match status" value="1"/>
</dbReference>
<feature type="binding site" evidence="12">
    <location>
        <position position="350"/>
    </location>
    <ligand>
        <name>Zn(2+)</name>
        <dbReference type="ChEBI" id="CHEBI:29105"/>
        <label>1</label>
    </ligand>
</feature>
<feature type="binding site" evidence="12">
    <location>
        <position position="327"/>
    </location>
    <ligand>
        <name>Zn(2+)</name>
        <dbReference type="ChEBI" id="CHEBI:29105"/>
        <label>1</label>
    </ligand>
</feature>
<sequence length="627" mass="70620">MTTEIIKQIKETVLNNLPKEARITNVEVEGPEVAIYTQNPKAFFENENLIAKVAFELKKRVNLRTDKSLLLEQDKAEKKIKEIVPIEADIKSIAFNPAFSEVVIESIKPGLVIGKGGETSKRIIIETGWVPSIIRAPTSPSEILAGIRHHLNKYSAERKKILQHTAEQIYKNPPSPNKWIRLTALGSFREVGRSCMMVETQDTRVLLDCGINPANPEEPFPYLDVLRFPIQEIDAIIISHAHLDHGGFLPYLFKLGYRGPVYCTLPTRDLMALLDFDFIDVFVKEGKEAPYSEADVKEMVKHCITREYREVTDIAPDMRLTFHNAAHILGSASVHLHIGEGAHNLVYSADLKYGFTRLFNNIDINYPRMETLILESTYAGKGDMPERQDSEERLVSIIRETVNQGGNVLIPVFAVGRAQEIMLVVEEFYRRGALEAKVFVDGMTKEASAIHTAYPEYLRKGVQRRVLQNDSPFTSELFQLANHKNRQEILDNGGAVILASSGMLTGGASVDYFYRMASNPKNCLLFVGYQAEGSMGKKIQAGVSSIPVVENGKTKSLEIKMRVETVEGFSGHSFRNELLAYLRNVKPRPKRILVNHGDSTVEFSKFIANRFRINTTAMRNLDAIRLR</sequence>
<dbReference type="GO" id="GO:0003677">
    <property type="term" value="F:DNA binding"/>
    <property type="evidence" value="ECO:0007669"/>
    <property type="project" value="UniProtKB-KW"/>
</dbReference>
<dbReference type="Pfam" id="PF10996">
    <property type="entry name" value="Beta-Casp"/>
    <property type="match status" value="1"/>
</dbReference>
<feature type="binding site" evidence="12">
    <location>
        <position position="596"/>
    </location>
    <ligand>
        <name>Zn(2+)</name>
        <dbReference type="ChEBI" id="CHEBI:29105"/>
        <label>2</label>
    </ligand>
</feature>
<evidence type="ECO:0000256" key="9">
    <source>
        <dbReference type="ARBA" id="ARBA00023015"/>
    </source>
</evidence>
<dbReference type="SMART" id="SM00849">
    <property type="entry name" value="Lactamase_B"/>
    <property type="match status" value="1"/>
</dbReference>
<dbReference type="EC" id="3.1.-.-" evidence="12"/>
<organism evidence="15 17">
    <name type="scientific">Candidatus Iainarchaeum sp</name>
    <dbReference type="NCBI Taxonomy" id="3101447"/>
    <lineage>
        <taxon>Archaea</taxon>
        <taxon>Candidatus Iainarchaeota</taxon>
        <taxon>Candidatus Iainarchaeia</taxon>
        <taxon>Candidatus Iainarchaeales</taxon>
        <taxon>Candidatus Iainarchaeaceae</taxon>
        <taxon>Candidatus Iainarchaeum</taxon>
    </lineage>
</organism>
<evidence type="ECO:0000256" key="8">
    <source>
        <dbReference type="ARBA" id="ARBA00022884"/>
    </source>
</evidence>
<evidence type="ECO:0000256" key="4">
    <source>
        <dbReference type="ARBA" id="ARBA00022759"/>
    </source>
</evidence>
<dbReference type="EMBL" id="JAGVWB010000020">
    <property type="protein sequence ID" value="MBS3058357.1"/>
    <property type="molecule type" value="Genomic_DNA"/>
</dbReference>
<feature type="binding site" evidence="12">
    <location>
        <position position="245"/>
    </location>
    <ligand>
        <name>Zn(2+)</name>
        <dbReference type="ChEBI" id="CHEBI:29105"/>
        <label>2</label>
    </ligand>
</feature>
<dbReference type="InterPro" id="IPR050698">
    <property type="entry name" value="MBL"/>
</dbReference>
<feature type="binding site" evidence="12">
    <location>
        <position position="350"/>
    </location>
    <ligand>
        <name>Zn(2+)</name>
        <dbReference type="ChEBI" id="CHEBI:29105"/>
        <label>2</label>
    </ligand>
</feature>
<dbReference type="HAMAP" id="MF_00870">
    <property type="entry name" value="FttA"/>
    <property type="match status" value="1"/>
</dbReference>
<dbReference type="Gene3D" id="3.30.300.20">
    <property type="match status" value="1"/>
</dbReference>
<keyword evidence="9 12" id="KW-0805">Transcription regulation</keyword>